<dbReference type="Pfam" id="PF00554">
    <property type="entry name" value="RHD_DNA_bind"/>
    <property type="match status" value="1"/>
</dbReference>
<keyword evidence="2" id="KW-0812">Transmembrane</keyword>
<dbReference type="SMART" id="SM00429">
    <property type="entry name" value="IPT"/>
    <property type="match status" value="2"/>
</dbReference>
<comment type="caution">
    <text evidence="4">The sequence shown here is derived from an EMBL/GenBank/DDBJ whole genome shotgun (WGS) entry which is preliminary data.</text>
</comment>
<dbReference type="SUPFAM" id="SSF49417">
    <property type="entry name" value="p53-like transcription factors"/>
    <property type="match status" value="1"/>
</dbReference>
<evidence type="ECO:0000313" key="5">
    <source>
        <dbReference type="Proteomes" id="UP000639338"/>
    </source>
</evidence>
<dbReference type="Pfam" id="PF16179">
    <property type="entry name" value="RHD_dimer"/>
    <property type="match status" value="2"/>
</dbReference>
<feature type="domain" description="RHD" evidence="3">
    <location>
        <begin position="68"/>
        <end position="249"/>
    </location>
</feature>
<evidence type="ECO:0000256" key="1">
    <source>
        <dbReference type="SAM" id="MobiDB-lite"/>
    </source>
</evidence>
<dbReference type="GO" id="GO:0045087">
    <property type="term" value="P:innate immune response"/>
    <property type="evidence" value="ECO:0007669"/>
    <property type="project" value="TreeGrafter"/>
</dbReference>
<evidence type="ECO:0000256" key="2">
    <source>
        <dbReference type="SAM" id="Phobius"/>
    </source>
</evidence>
<sequence length="694" mass="79272">MDQFMNENNSDNMDVLNDVLAVLDADVDFNGHNDHHHHQQQQQQQQEQQQKLQQIQHYLQQQQPQQQQMLPYTFIVEQPASKAIRFRYKCEGRSAGSIPGVNSTPENKTYPTIRVIGYVGRAVVVVSLVTKDSYSGKYRAHPHNLVGKGCIEERGVCHVKISPNNNMEVSFSNLGIQCVKKKEIGTSFKTRKEIRVDPFKAGFSHKNQPIELNVVRLCFEVYLPNEKDEFKIRLEPIVSDPIYDKKAMSDLVICRLSHCCASAAGGTSVILLCEKVLKDDIQVRFFQKINDEVIWEKNAEFTTNDVHKQVAITFKTPKYDLNPDDKAVKVFVQLRRPSDGAVGEPRPFEMIPIGADDPDYLKRKRTRYSNDQTTNCLHELQNSNENSEYFHNPDPQLNTKLIFFFVNYILLKIFVNLFFFFVLETANNGMTICSVSHDSVPASGGQKIIILTEKIYKTDIEVWFYQLNDEDDVIWKAPGIFEPEDIHYQRAITLKTPAYSNLNIKEPVTIFIQLYRRSNKANSEFHEIKFVPDIETTEIRKRKRNALGNSSNFFDENSFEYCTCINCPQHAGVNTAYPAVAIDDLSQINTETINTQNYNELSKTTKANSMSNFVDNISGNDNKLVLKSLGIKNNNCAQLINVNNNFEEHQQTPGDIIENLDPSGLVEVLSESLSSVKINSDDLKLFDSIYCSKQ</sequence>
<dbReference type="GO" id="GO:0007249">
    <property type="term" value="P:canonical NF-kappaB signal transduction"/>
    <property type="evidence" value="ECO:0007669"/>
    <property type="project" value="TreeGrafter"/>
</dbReference>
<keyword evidence="2" id="KW-1133">Transmembrane helix</keyword>
<dbReference type="PRINTS" id="PR00057">
    <property type="entry name" value="NFKBTNSCPFCT"/>
</dbReference>
<dbReference type="InterPro" id="IPR002909">
    <property type="entry name" value="IPT_dom"/>
</dbReference>
<evidence type="ECO:0000313" key="4">
    <source>
        <dbReference type="EMBL" id="KAF7994522.1"/>
    </source>
</evidence>
<dbReference type="GO" id="GO:0034097">
    <property type="term" value="P:response to cytokine"/>
    <property type="evidence" value="ECO:0007669"/>
    <property type="project" value="TreeGrafter"/>
</dbReference>
<reference evidence="4 5" key="1">
    <citation type="submission" date="2020-08" db="EMBL/GenBank/DDBJ databases">
        <title>Aphidius gifuensis genome sequencing and assembly.</title>
        <authorList>
            <person name="Du Z."/>
        </authorList>
    </citation>
    <scope>NUCLEOTIDE SEQUENCE [LARGE SCALE GENOMIC DNA]</scope>
    <source>
        <strain evidence="4">YNYX2018</strain>
        <tissue evidence="4">Adults</tissue>
    </source>
</reference>
<dbReference type="GO" id="GO:0033554">
    <property type="term" value="P:cellular response to stress"/>
    <property type="evidence" value="ECO:0007669"/>
    <property type="project" value="TreeGrafter"/>
</dbReference>
<dbReference type="Gene3D" id="2.60.40.340">
    <property type="entry name" value="Rel homology domain (RHD), DNA-binding domain"/>
    <property type="match status" value="1"/>
</dbReference>
<feature type="region of interest" description="Disordered" evidence="1">
    <location>
        <begin position="29"/>
        <end position="57"/>
    </location>
</feature>
<accession>A0A834XZL3</accession>
<dbReference type="AlphaFoldDB" id="A0A834XZL3"/>
<dbReference type="PROSITE" id="PS50254">
    <property type="entry name" value="REL_2"/>
    <property type="match status" value="1"/>
</dbReference>
<dbReference type="PANTHER" id="PTHR24169:SF25">
    <property type="entry name" value="DORSAL-RELATED IMMUNITY FACTOR DIF-RELATED"/>
    <property type="match status" value="1"/>
</dbReference>
<dbReference type="GO" id="GO:0048731">
    <property type="term" value="P:system development"/>
    <property type="evidence" value="ECO:0007669"/>
    <property type="project" value="UniProtKB-ARBA"/>
</dbReference>
<dbReference type="OrthoDB" id="7881762at2759"/>
<dbReference type="GO" id="GO:0005634">
    <property type="term" value="C:nucleus"/>
    <property type="evidence" value="ECO:0007669"/>
    <property type="project" value="TreeGrafter"/>
</dbReference>
<organism evidence="4 5">
    <name type="scientific">Aphidius gifuensis</name>
    <name type="common">Parasitoid wasp</name>
    <dbReference type="NCBI Taxonomy" id="684658"/>
    <lineage>
        <taxon>Eukaryota</taxon>
        <taxon>Metazoa</taxon>
        <taxon>Ecdysozoa</taxon>
        <taxon>Arthropoda</taxon>
        <taxon>Hexapoda</taxon>
        <taxon>Insecta</taxon>
        <taxon>Pterygota</taxon>
        <taxon>Neoptera</taxon>
        <taxon>Endopterygota</taxon>
        <taxon>Hymenoptera</taxon>
        <taxon>Apocrita</taxon>
        <taxon>Ichneumonoidea</taxon>
        <taxon>Braconidae</taxon>
        <taxon>Aphidiinae</taxon>
        <taxon>Aphidius</taxon>
    </lineage>
</organism>
<dbReference type="InterPro" id="IPR013783">
    <property type="entry name" value="Ig-like_fold"/>
</dbReference>
<keyword evidence="2" id="KW-0472">Membrane</keyword>
<dbReference type="InterPro" id="IPR011539">
    <property type="entry name" value="RHD_DNA_bind_dom"/>
</dbReference>
<protein>
    <recommendedName>
        <fullName evidence="3">RHD domain-containing protein</fullName>
    </recommendedName>
</protein>
<feature type="transmembrane region" description="Helical" evidence="2">
    <location>
        <begin position="401"/>
        <end position="423"/>
    </location>
</feature>
<dbReference type="GO" id="GO:0000978">
    <property type="term" value="F:RNA polymerase II cis-regulatory region sequence-specific DNA binding"/>
    <property type="evidence" value="ECO:0007669"/>
    <property type="project" value="TreeGrafter"/>
</dbReference>
<dbReference type="PROSITE" id="PS01204">
    <property type="entry name" value="REL_1"/>
    <property type="match status" value="1"/>
</dbReference>
<dbReference type="InterPro" id="IPR030492">
    <property type="entry name" value="RHD_CS"/>
</dbReference>
<dbReference type="GO" id="GO:0005737">
    <property type="term" value="C:cytoplasm"/>
    <property type="evidence" value="ECO:0007669"/>
    <property type="project" value="InterPro"/>
</dbReference>
<dbReference type="PANTHER" id="PTHR24169">
    <property type="entry name" value="NUCLEAR FACTOR NF-KAPPA-B PROTEIN"/>
    <property type="match status" value="1"/>
</dbReference>
<dbReference type="Proteomes" id="UP000639338">
    <property type="component" value="Unassembled WGS sequence"/>
</dbReference>
<dbReference type="InterPro" id="IPR008967">
    <property type="entry name" value="p53-like_TF_DNA-bd_sf"/>
</dbReference>
<dbReference type="GO" id="GO:0045944">
    <property type="term" value="P:positive regulation of transcription by RNA polymerase II"/>
    <property type="evidence" value="ECO:0007669"/>
    <property type="project" value="TreeGrafter"/>
</dbReference>
<dbReference type="InterPro" id="IPR032397">
    <property type="entry name" value="RHD_dimer"/>
</dbReference>
<dbReference type="EMBL" id="JACMRX010000002">
    <property type="protein sequence ID" value="KAF7994522.1"/>
    <property type="molecule type" value="Genomic_DNA"/>
</dbReference>
<dbReference type="GO" id="GO:0048468">
    <property type="term" value="P:cell development"/>
    <property type="evidence" value="ECO:0007669"/>
    <property type="project" value="UniProtKB-ARBA"/>
</dbReference>
<dbReference type="InterPro" id="IPR000451">
    <property type="entry name" value="NFkB/Dor"/>
</dbReference>
<evidence type="ECO:0000259" key="3">
    <source>
        <dbReference type="PROSITE" id="PS50254"/>
    </source>
</evidence>
<dbReference type="GO" id="GO:0038061">
    <property type="term" value="P:non-canonical NF-kappaB signal transduction"/>
    <property type="evidence" value="ECO:0007669"/>
    <property type="project" value="TreeGrafter"/>
</dbReference>
<dbReference type="InterPro" id="IPR014756">
    <property type="entry name" value="Ig_E-set"/>
</dbReference>
<proteinExistence type="predicted"/>
<dbReference type="Gene3D" id="2.60.40.10">
    <property type="entry name" value="Immunoglobulins"/>
    <property type="match status" value="2"/>
</dbReference>
<dbReference type="SUPFAM" id="SSF81296">
    <property type="entry name" value="E set domains"/>
    <property type="match status" value="2"/>
</dbReference>
<dbReference type="GO" id="GO:0000981">
    <property type="term" value="F:DNA-binding transcription factor activity, RNA polymerase II-specific"/>
    <property type="evidence" value="ECO:0007669"/>
    <property type="project" value="TreeGrafter"/>
</dbReference>
<feature type="compositionally biased region" description="Low complexity" evidence="1">
    <location>
        <begin position="40"/>
        <end position="57"/>
    </location>
</feature>
<gene>
    <name evidence="4" type="ORF">HCN44_003994</name>
</gene>
<keyword evidence="5" id="KW-1185">Reference proteome</keyword>
<name>A0A834XZL3_APHGI</name>
<dbReference type="InterPro" id="IPR037059">
    <property type="entry name" value="RHD_DNA_bind_dom_sf"/>
</dbReference>